<gene>
    <name evidence="9" type="ORF">TRUGW13939_05377</name>
</gene>
<dbReference type="InterPro" id="IPR036188">
    <property type="entry name" value="FAD/NAD-bd_sf"/>
</dbReference>
<keyword evidence="7" id="KW-0472">Membrane</keyword>
<keyword evidence="5" id="KW-0560">Oxidoreductase</keyword>
<evidence type="ECO:0000256" key="2">
    <source>
        <dbReference type="ARBA" id="ARBA00007992"/>
    </source>
</evidence>
<evidence type="ECO:0000259" key="8">
    <source>
        <dbReference type="Pfam" id="PF01494"/>
    </source>
</evidence>
<keyword evidence="7" id="KW-0812">Transmembrane</keyword>
<evidence type="ECO:0000256" key="5">
    <source>
        <dbReference type="ARBA" id="ARBA00023002"/>
    </source>
</evidence>
<keyword evidence="7" id="KW-1133">Transmembrane helix</keyword>
<dbReference type="OrthoDB" id="16820at2759"/>
<dbReference type="PRINTS" id="PR00420">
    <property type="entry name" value="RNGMNOXGNASE"/>
</dbReference>
<name>A0A7H8QWT6_TALRU</name>
<evidence type="ECO:0000256" key="6">
    <source>
        <dbReference type="ARBA" id="ARBA00023033"/>
    </source>
</evidence>
<evidence type="ECO:0000256" key="7">
    <source>
        <dbReference type="SAM" id="Phobius"/>
    </source>
</evidence>
<dbReference type="GO" id="GO:0004497">
    <property type="term" value="F:monooxygenase activity"/>
    <property type="evidence" value="ECO:0007669"/>
    <property type="project" value="UniProtKB-KW"/>
</dbReference>
<dbReference type="SUPFAM" id="SSF51905">
    <property type="entry name" value="FAD/NAD(P)-binding domain"/>
    <property type="match status" value="1"/>
</dbReference>
<dbReference type="RefSeq" id="XP_035344434.1">
    <property type="nucleotide sequence ID" value="XM_035488541.1"/>
</dbReference>
<feature type="transmembrane region" description="Helical" evidence="7">
    <location>
        <begin position="15"/>
        <end position="33"/>
    </location>
</feature>
<evidence type="ECO:0000313" key="9">
    <source>
        <dbReference type="EMBL" id="QKX58256.1"/>
    </source>
</evidence>
<dbReference type="InterPro" id="IPR002938">
    <property type="entry name" value="FAD-bd"/>
</dbReference>
<evidence type="ECO:0000256" key="4">
    <source>
        <dbReference type="ARBA" id="ARBA00022827"/>
    </source>
</evidence>
<dbReference type="AlphaFoldDB" id="A0A7H8QWT6"/>
<evidence type="ECO:0000256" key="3">
    <source>
        <dbReference type="ARBA" id="ARBA00022630"/>
    </source>
</evidence>
<dbReference type="KEGG" id="trg:TRUGW13939_05377"/>
<keyword evidence="6" id="KW-0503">Monooxygenase</keyword>
<comment type="similarity">
    <text evidence="2">Belongs to the paxM FAD-dependent monooxygenase family.</text>
</comment>
<dbReference type="GO" id="GO:0071949">
    <property type="term" value="F:FAD binding"/>
    <property type="evidence" value="ECO:0007669"/>
    <property type="project" value="InterPro"/>
</dbReference>
<keyword evidence="10" id="KW-1185">Reference proteome</keyword>
<dbReference type="InterPro" id="IPR050493">
    <property type="entry name" value="FAD-dep_Monooxygenase_BioMet"/>
</dbReference>
<dbReference type="PANTHER" id="PTHR13789:SF315">
    <property type="entry name" value="FAD-DEPENDENT MONOOXYGENASE MDPD"/>
    <property type="match status" value="1"/>
</dbReference>
<evidence type="ECO:0000256" key="1">
    <source>
        <dbReference type="ARBA" id="ARBA00001974"/>
    </source>
</evidence>
<evidence type="ECO:0000313" key="10">
    <source>
        <dbReference type="Proteomes" id="UP000509510"/>
    </source>
</evidence>
<proteinExistence type="inferred from homology"/>
<keyword evidence="4" id="KW-0274">FAD</keyword>
<dbReference type="Proteomes" id="UP000509510">
    <property type="component" value="Chromosome III"/>
</dbReference>
<organism evidence="9 10">
    <name type="scientific">Talaromyces rugulosus</name>
    <name type="common">Penicillium rugulosum</name>
    <dbReference type="NCBI Taxonomy" id="121627"/>
    <lineage>
        <taxon>Eukaryota</taxon>
        <taxon>Fungi</taxon>
        <taxon>Dikarya</taxon>
        <taxon>Ascomycota</taxon>
        <taxon>Pezizomycotina</taxon>
        <taxon>Eurotiomycetes</taxon>
        <taxon>Eurotiomycetidae</taxon>
        <taxon>Eurotiales</taxon>
        <taxon>Trichocomaceae</taxon>
        <taxon>Talaromyces</taxon>
        <taxon>Talaromyces sect. Islandici</taxon>
    </lineage>
</organism>
<dbReference type="EMBL" id="CP055900">
    <property type="protein sequence ID" value="QKX58256.1"/>
    <property type="molecule type" value="Genomic_DNA"/>
</dbReference>
<reference evidence="10" key="1">
    <citation type="submission" date="2020-06" db="EMBL/GenBank/DDBJ databases">
        <title>A chromosome-scale genome assembly of Talaromyces rugulosus W13939.</title>
        <authorList>
            <person name="Wang B."/>
            <person name="Guo L."/>
            <person name="Ye K."/>
            <person name="Wang L."/>
        </authorList>
    </citation>
    <scope>NUCLEOTIDE SEQUENCE [LARGE SCALE GENOMIC DNA]</scope>
    <source>
        <strain evidence="10">W13939</strain>
    </source>
</reference>
<keyword evidence="3" id="KW-0285">Flavoprotein</keyword>
<dbReference type="Pfam" id="PF01494">
    <property type="entry name" value="FAD_binding_3"/>
    <property type="match status" value="1"/>
</dbReference>
<dbReference type="GeneID" id="55992875"/>
<comment type="cofactor">
    <cofactor evidence="1">
        <name>FAD</name>
        <dbReference type="ChEBI" id="CHEBI:57692"/>
    </cofactor>
</comment>
<protein>
    <recommendedName>
        <fullName evidence="8">FAD-binding domain-containing protein</fullName>
    </recommendedName>
</protein>
<dbReference type="PANTHER" id="PTHR13789">
    <property type="entry name" value="MONOOXYGENASE"/>
    <property type="match status" value="1"/>
</dbReference>
<feature type="domain" description="FAD-binding" evidence="8">
    <location>
        <begin position="18"/>
        <end position="363"/>
    </location>
</feature>
<accession>A0A7H8QWT6</accession>
<sequence>MSTQDHALPLRESPLGISVLIVGGGIAGLMAALEMWRQGLDVKIIERAPARLTAGDGFTISHTAMRAFNKWPYLKQKNKEITWNPWLAWHNFKGERVTEPVSMNFTATKDNEKGAYEETDGLSPEMHRHSRPRFHLMLETQLEQVGIKIQYGHRAVRYFETPEKHTAGVELDDGKILEADLVVAADGIGSHSTKITIGEEVRARSTGISIYRTSYPVEIVNSDPEIVEKFGNAPNGSPLIQMWMTDGLFASFARNDFEMGWSITHKKAKSSSESWSKAVSVEDVFESIPEMNDWPGYARRVIELTPKDKLLDFEMVWRDPQPIWTSSSGLVVQIGDAAHTFLPSSGNGANQGLEDAISLAKCLRIAGKKENIPEATKVHNKLRYERVACLQKIGICNQVTQYGHKDKGVLNYTPRPKYLRMLMAPWTWKHDPENYAEAKYHEALGALKDGTPFQSTNIPHGHVCKPWTFESVIKAMEDGGDADFNGDWES</sequence>
<dbReference type="Gene3D" id="3.50.50.60">
    <property type="entry name" value="FAD/NAD(P)-binding domain"/>
    <property type="match status" value="1"/>
</dbReference>